<dbReference type="AlphaFoldDB" id="A0A397SWW1"/>
<dbReference type="InterPro" id="IPR018957">
    <property type="entry name" value="Znf_C3HC4_RING-type"/>
</dbReference>
<dbReference type="InterPro" id="IPR013083">
    <property type="entry name" value="Znf_RING/FYVE/PHD"/>
</dbReference>
<protein>
    <recommendedName>
        <fullName evidence="5">RING-type domain-containing protein</fullName>
    </recommendedName>
</protein>
<keyword evidence="1" id="KW-0479">Metal-binding</keyword>
<evidence type="ECO:0000313" key="6">
    <source>
        <dbReference type="EMBL" id="RIA90152.1"/>
    </source>
</evidence>
<gene>
    <name evidence="6" type="ORF">C1645_770677</name>
</gene>
<comment type="caution">
    <text evidence="6">The sequence shown here is derived from an EMBL/GenBank/DDBJ whole genome shotgun (WGS) entry which is preliminary data.</text>
</comment>
<proteinExistence type="predicted"/>
<dbReference type="Pfam" id="PF00097">
    <property type="entry name" value="zf-C3HC4"/>
    <property type="match status" value="1"/>
</dbReference>
<keyword evidence="2 4" id="KW-0863">Zinc-finger</keyword>
<evidence type="ECO:0000313" key="7">
    <source>
        <dbReference type="Proteomes" id="UP000265703"/>
    </source>
</evidence>
<dbReference type="SUPFAM" id="SSF57850">
    <property type="entry name" value="RING/U-box"/>
    <property type="match status" value="1"/>
</dbReference>
<dbReference type="GO" id="GO:0008270">
    <property type="term" value="F:zinc ion binding"/>
    <property type="evidence" value="ECO:0007669"/>
    <property type="project" value="UniProtKB-KW"/>
</dbReference>
<evidence type="ECO:0000259" key="5">
    <source>
        <dbReference type="PROSITE" id="PS50089"/>
    </source>
</evidence>
<dbReference type="Gene3D" id="3.30.40.10">
    <property type="entry name" value="Zinc/RING finger domain, C3HC4 (zinc finger)"/>
    <property type="match status" value="1"/>
</dbReference>
<dbReference type="Proteomes" id="UP000265703">
    <property type="component" value="Unassembled WGS sequence"/>
</dbReference>
<feature type="domain" description="RING-type" evidence="5">
    <location>
        <begin position="27"/>
        <end position="78"/>
    </location>
</feature>
<keyword evidence="7" id="KW-1185">Reference proteome</keyword>
<reference evidence="6 7" key="1">
    <citation type="submission" date="2018-06" db="EMBL/GenBank/DDBJ databases">
        <title>Comparative genomics reveals the genomic features of Rhizophagus irregularis, R. cerebriforme, R. diaphanum and Gigaspora rosea, and their symbiotic lifestyle signature.</title>
        <authorList>
            <person name="Morin E."/>
            <person name="San Clemente H."/>
            <person name="Chen E.C.H."/>
            <person name="De La Providencia I."/>
            <person name="Hainaut M."/>
            <person name="Kuo A."/>
            <person name="Kohler A."/>
            <person name="Murat C."/>
            <person name="Tang N."/>
            <person name="Roy S."/>
            <person name="Loubradou J."/>
            <person name="Henrissat B."/>
            <person name="Grigoriev I.V."/>
            <person name="Corradi N."/>
            <person name="Roux C."/>
            <person name="Martin F.M."/>
        </authorList>
    </citation>
    <scope>NUCLEOTIDE SEQUENCE [LARGE SCALE GENOMIC DNA]</scope>
    <source>
        <strain evidence="6 7">DAOM 227022</strain>
    </source>
</reference>
<sequence length="116" mass="13156">MVVLDNSETENASHFDDVYTLRVSQACSLCESVLNPTGAYHIPYYIGKALVILTCNHSFHLSCLLEHVQRNSDCPNCNIPIFIWVCNEPQDITSPFRKILLKFFTITLLTPIVINI</sequence>
<evidence type="ECO:0000256" key="3">
    <source>
        <dbReference type="ARBA" id="ARBA00022833"/>
    </source>
</evidence>
<evidence type="ECO:0000256" key="2">
    <source>
        <dbReference type="ARBA" id="ARBA00022771"/>
    </source>
</evidence>
<dbReference type="PROSITE" id="PS50089">
    <property type="entry name" value="ZF_RING_2"/>
    <property type="match status" value="1"/>
</dbReference>
<accession>A0A397SWW1</accession>
<evidence type="ECO:0000256" key="4">
    <source>
        <dbReference type="PROSITE-ProRule" id="PRU00175"/>
    </source>
</evidence>
<evidence type="ECO:0000256" key="1">
    <source>
        <dbReference type="ARBA" id="ARBA00022723"/>
    </source>
</evidence>
<name>A0A397SWW1_9GLOM</name>
<dbReference type="EMBL" id="QKYT01000189">
    <property type="protein sequence ID" value="RIA90152.1"/>
    <property type="molecule type" value="Genomic_DNA"/>
</dbReference>
<organism evidence="6 7">
    <name type="scientific">Glomus cerebriforme</name>
    <dbReference type="NCBI Taxonomy" id="658196"/>
    <lineage>
        <taxon>Eukaryota</taxon>
        <taxon>Fungi</taxon>
        <taxon>Fungi incertae sedis</taxon>
        <taxon>Mucoromycota</taxon>
        <taxon>Glomeromycotina</taxon>
        <taxon>Glomeromycetes</taxon>
        <taxon>Glomerales</taxon>
        <taxon>Glomeraceae</taxon>
        <taxon>Glomus</taxon>
    </lineage>
</organism>
<dbReference type="OrthoDB" id="8062037at2759"/>
<dbReference type="InterPro" id="IPR001841">
    <property type="entry name" value="Znf_RING"/>
</dbReference>
<dbReference type="SMART" id="SM00184">
    <property type="entry name" value="RING"/>
    <property type="match status" value="1"/>
</dbReference>
<keyword evidence="3" id="KW-0862">Zinc</keyword>